<dbReference type="Proteomes" id="UP000555836">
    <property type="component" value="Unassembled WGS sequence"/>
</dbReference>
<evidence type="ECO:0000256" key="1">
    <source>
        <dbReference type="ARBA" id="ARBA00023196"/>
    </source>
</evidence>
<gene>
    <name evidence="2" type="ORF">HKB21_14990</name>
</gene>
<evidence type="ECO:0000313" key="2">
    <source>
        <dbReference type="EMBL" id="NMU26922.1"/>
    </source>
</evidence>
<sequence length="76" mass="8213">EKLAVSGGFVEVNNNKVSVMIQDAATASEIDVEKESAMREVLEKELSSSGANIEANEKLIEQIEFTKAKIALAMSK</sequence>
<dbReference type="EMBL" id="JABCLD010001607">
    <property type="protein sequence ID" value="NMU26922.1"/>
    <property type="molecule type" value="Genomic_DNA"/>
</dbReference>
<name>A0A7Y0S624_VIBPH</name>
<evidence type="ECO:0000313" key="3">
    <source>
        <dbReference type="Proteomes" id="UP000555836"/>
    </source>
</evidence>
<protein>
    <recommendedName>
        <fullName evidence="4">F0F1 ATP synthase subunit epsilon</fullName>
    </recommendedName>
</protein>
<keyword evidence="1" id="KW-0139">CF(1)</keyword>
<accession>A0A7Y0S624</accession>
<dbReference type="Gene3D" id="2.60.15.10">
    <property type="entry name" value="F0F1 ATP synthase delta/epsilon subunit, N-terminal"/>
    <property type="match status" value="1"/>
</dbReference>
<dbReference type="InterPro" id="IPR036771">
    <property type="entry name" value="ATPsynth_dsu/esu_N"/>
</dbReference>
<organism evidence="2 3">
    <name type="scientific">Vibrio parahaemolyticus</name>
    <dbReference type="NCBI Taxonomy" id="670"/>
    <lineage>
        <taxon>Bacteria</taxon>
        <taxon>Pseudomonadati</taxon>
        <taxon>Pseudomonadota</taxon>
        <taxon>Gammaproteobacteria</taxon>
        <taxon>Vibrionales</taxon>
        <taxon>Vibrionaceae</taxon>
        <taxon>Vibrio</taxon>
    </lineage>
</organism>
<evidence type="ECO:0008006" key="4">
    <source>
        <dbReference type="Google" id="ProtNLM"/>
    </source>
</evidence>
<dbReference type="AlphaFoldDB" id="A0A7Y0S624"/>
<proteinExistence type="predicted"/>
<dbReference type="GO" id="GO:0045259">
    <property type="term" value="C:proton-transporting ATP synthase complex"/>
    <property type="evidence" value="ECO:0007669"/>
    <property type="project" value="UniProtKB-KW"/>
</dbReference>
<feature type="non-terminal residue" evidence="2">
    <location>
        <position position="1"/>
    </location>
</feature>
<keyword evidence="1" id="KW-0066">ATP synthesis</keyword>
<comment type="caution">
    <text evidence="2">The sequence shown here is derived from an EMBL/GenBank/DDBJ whole genome shotgun (WGS) entry which is preliminary data.</text>
</comment>
<reference evidence="2 3" key="1">
    <citation type="submission" date="2020-04" db="EMBL/GenBank/DDBJ databases">
        <title>Whole-genome sequencing of Vibrio spp. from China reveals different genetic environments of blaCTX-M-14 among diverse lineages.</title>
        <authorList>
            <person name="Zheng Z."/>
            <person name="Ye L."/>
            <person name="Chen S."/>
        </authorList>
    </citation>
    <scope>NUCLEOTIDE SEQUENCE [LARGE SCALE GENOMIC DNA]</scope>
    <source>
        <strain evidence="2 3">Vb0574</strain>
    </source>
</reference>